<evidence type="ECO:0000313" key="9">
    <source>
        <dbReference type="Proteomes" id="UP001519460"/>
    </source>
</evidence>
<keyword evidence="1" id="KW-0479">Metal-binding</keyword>
<dbReference type="SMART" id="SM00184">
    <property type="entry name" value="RING"/>
    <property type="match status" value="1"/>
</dbReference>
<dbReference type="InterPro" id="IPR000315">
    <property type="entry name" value="Znf_B-box"/>
</dbReference>
<dbReference type="SMART" id="SM00336">
    <property type="entry name" value="BBOX"/>
    <property type="match status" value="2"/>
</dbReference>
<evidence type="ECO:0000256" key="3">
    <source>
        <dbReference type="ARBA" id="ARBA00022833"/>
    </source>
</evidence>
<keyword evidence="3" id="KW-0862">Zinc</keyword>
<dbReference type="Pfam" id="PF00097">
    <property type="entry name" value="zf-C3HC4"/>
    <property type="match status" value="1"/>
</dbReference>
<gene>
    <name evidence="8" type="ORF">BaRGS_00001372</name>
</gene>
<evidence type="ECO:0000256" key="1">
    <source>
        <dbReference type="ARBA" id="ARBA00022723"/>
    </source>
</evidence>
<keyword evidence="2 4" id="KW-0863">Zinc-finger</keyword>
<dbReference type="InterPro" id="IPR047153">
    <property type="entry name" value="TRIM45/56/19-like"/>
</dbReference>
<dbReference type="PROSITE" id="PS00518">
    <property type="entry name" value="ZF_RING_1"/>
    <property type="match status" value="1"/>
</dbReference>
<feature type="domain" description="RING-type" evidence="6">
    <location>
        <begin position="23"/>
        <end position="103"/>
    </location>
</feature>
<dbReference type="SUPFAM" id="SSF57850">
    <property type="entry name" value="RING/U-box"/>
    <property type="match status" value="1"/>
</dbReference>
<keyword evidence="9" id="KW-1185">Reference proteome</keyword>
<dbReference type="Gene3D" id="3.30.160.60">
    <property type="entry name" value="Classic Zinc Finger"/>
    <property type="match status" value="1"/>
</dbReference>
<dbReference type="PANTHER" id="PTHR25462">
    <property type="entry name" value="BONUS, ISOFORM C-RELATED"/>
    <property type="match status" value="1"/>
</dbReference>
<evidence type="ECO:0000259" key="6">
    <source>
        <dbReference type="PROSITE" id="PS50089"/>
    </source>
</evidence>
<protein>
    <submittedName>
        <fullName evidence="8">Uncharacterized protein</fullName>
    </submittedName>
</protein>
<dbReference type="InterPro" id="IPR001841">
    <property type="entry name" value="Znf_RING"/>
</dbReference>
<name>A0ABD0M6Y5_9CAEN</name>
<dbReference type="PROSITE" id="PS50089">
    <property type="entry name" value="ZF_RING_2"/>
    <property type="match status" value="1"/>
</dbReference>
<dbReference type="SUPFAM" id="SSF101898">
    <property type="entry name" value="NHL repeat"/>
    <property type="match status" value="1"/>
</dbReference>
<evidence type="ECO:0000256" key="4">
    <source>
        <dbReference type="PROSITE-ProRule" id="PRU00024"/>
    </source>
</evidence>
<dbReference type="SUPFAM" id="SSF57845">
    <property type="entry name" value="B-box zinc-binding domain"/>
    <property type="match status" value="1"/>
</dbReference>
<reference evidence="8 9" key="1">
    <citation type="journal article" date="2023" name="Sci. Data">
        <title>Genome assembly of the Korean intertidal mud-creeper Batillaria attramentaria.</title>
        <authorList>
            <person name="Patra A.K."/>
            <person name="Ho P.T."/>
            <person name="Jun S."/>
            <person name="Lee S.J."/>
            <person name="Kim Y."/>
            <person name="Won Y.J."/>
        </authorList>
    </citation>
    <scope>NUCLEOTIDE SEQUENCE [LARGE SCALE GENOMIC DNA]</scope>
    <source>
        <strain evidence="8">Wonlab-2016</strain>
    </source>
</reference>
<dbReference type="Gene3D" id="3.30.40.10">
    <property type="entry name" value="Zinc/RING finger domain, C3HC4 (zinc finger)"/>
    <property type="match status" value="1"/>
</dbReference>
<dbReference type="EMBL" id="JACVVK020000004">
    <property type="protein sequence ID" value="KAK7507437.1"/>
    <property type="molecule type" value="Genomic_DNA"/>
</dbReference>
<dbReference type="Proteomes" id="UP001519460">
    <property type="component" value="Unassembled WGS sequence"/>
</dbReference>
<evidence type="ECO:0000256" key="5">
    <source>
        <dbReference type="SAM" id="Coils"/>
    </source>
</evidence>
<proteinExistence type="predicted"/>
<dbReference type="PROSITE" id="PS50119">
    <property type="entry name" value="ZF_BBOX"/>
    <property type="match status" value="1"/>
</dbReference>
<dbReference type="Pfam" id="PF00643">
    <property type="entry name" value="zf-B_box"/>
    <property type="match status" value="1"/>
</dbReference>
<dbReference type="CDD" id="cd19756">
    <property type="entry name" value="Bbox2"/>
    <property type="match status" value="1"/>
</dbReference>
<dbReference type="InterPro" id="IPR013083">
    <property type="entry name" value="Znf_RING/FYVE/PHD"/>
</dbReference>
<sequence length="708" mass="77318">MAAEQGPKMTAPMREGDMMKLLCSVCLEPYRQPKLLPCFHTFCTPCLKNLSRPANSVAADPATKTETNGLVEPDMQAQEVTKETHDALDSGEDHSSFTCPTCRDVVVVPPGGVEDFQRNFNMEASVANATSQDLTCEVCDNSTASTHACTECQKRLCLPCLQVHDQVAGAKYHNLISLERAGNQASATSTGSSRKKFCRAHRKQEFSLYCRQCQVAICSLCHQAAHQDHTTEDIAVAMEKIKAEVRQMLKKLEEEVKVADEIMAEVSTEEQELERQKEAVVAEGVEAAGKVTAWANQAEESLVNEVSKLTEPVRDKLQKQKTIARDSKSEVDRLRDRAKLVLKDGTHAEISSLKIQIDETLTAVGGRFLLQRSGGKIQNIIPPLKRVSADQEILHNAVPKFVGTVSTAQVSEQPATPKTAFGFSLGLSVVGMKSPTPVLHSSGDLITVLYRKQSATLFKNTVHLARRYDLTGRLLQSSTQLNVPFLDFGDSRLSMASLPSLPVLLTSASSDLVTGSSFDHLVSNVTGMPNRISVLAHATPRDHAYGLAVAAPGVYEICQITADRHGKIACSPVFQVVSMEDNPHVFDVSADETYFALLSECASAAKAQKILHVSVYRRMEAQPCSIFRTAISGHTVNCGDVCFSKFGGKEMLRVADCQNDLVHVLDYRKDCSKAVHRMGVTRPVSLAVDSKERVWIACEAGNVVVFTP</sequence>
<accession>A0ABD0M6Y5</accession>
<evidence type="ECO:0000259" key="7">
    <source>
        <dbReference type="PROSITE" id="PS50119"/>
    </source>
</evidence>
<dbReference type="GO" id="GO:0008270">
    <property type="term" value="F:zinc ion binding"/>
    <property type="evidence" value="ECO:0007669"/>
    <property type="project" value="UniProtKB-KW"/>
</dbReference>
<feature type="coiled-coil region" evidence="5">
    <location>
        <begin position="235"/>
        <end position="283"/>
    </location>
</feature>
<dbReference type="CDD" id="cd19757">
    <property type="entry name" value="Bbox1"/>
    <property type="match status" value="1"/>
</dbReference>
<evidence type="ECO:0000256" key="2">
    <source>
        <dbReference type="ARBA" id="ARBA00022771"/>
    </source>
</evidence>
<organism evidence="8 9">
    <name type="scientific">Batillaria attramentaria</name>
    <dbReference type="NCBI Taxonomy" id="370345"/>
    <lineage>
        <taxon>Eukaryota</taxon>
        <taxon>Metazoa</taxon>
        <taxon>Spiralia</taxon>
        <taxon>Lophotrochozoa</taxon>
        <taxon>Mollusca</taxon>
        <taxon>Gastropoda</taxon>
        <taxon>Caenogastropoda</taxon>
        <taxon>Sorbeoconcha</taxon>
        <taxon>Cerithioidea</taxon>
        <taxon>Batillariidae</taxon>
        <taxon>Batillaria</taxon>
    </lineage>
</organism>
<dbReference type="AlphaFoldDB" id="A0ABD0M6Y5"/>
<keyword evidence="5" id="KW-0175">Coiled coil</keyword>
<dbReference type="InterPro" id="IPR017907">
    <property type="entry name" value="Znf_RING_CS"/>
</dbReference>
<dbReference type="PANTHER" id="PTHR25462:SF296">
    <property type="entry name" value="MEIOTIC P26, ISOFORM F"/>
    <property type="match status" value="1"/>
</dbReference>
<evidence type="ECO:0000313" key="8">
    <source>
        <dbReference type="EMBL" id="KAK7507437.1"/>
    </source>
</evidence>
<comment type="caution">
    <text evidence="8">The sequence shown here is derived from an EMBL/GenBank/DDBJ whole genome shotgun (WGS) entry which is preliminary data.</text>
</comment>
<dbReference type="InterPro" id="IPR018957">
    <property type="entry name" value="Znf_C3HC4_RING-type"/>
</dbReference>
<feature type="domain" description="B box-type" evidence="7">
    <location>
        <begin position="193"/>
        <end position="234"/>
    </location>
</feature>